<organism evidence="8 9">
    <name type="scientific">Malassezia japonica</name>
    <dbReference type="NCBI Taxonomy" id="223818"/>
    <lineage>
        <taxon>Eukaryota</taxon>
        <taxon>Fungi</taxon>
        <taxon>Dikarya</taxon>
        <taxon>Basidiomycota</taxon>
        <taxon>Ustilaginomycotina</taxon>
        <taxon>Malasseziomycetes</taxon>
        <taxon>Malasseziales</taxon>
        <taxon>Malasseziaceae</taxon>
        <taxon>Malassezia</taxon>
    </lineage>
</organism>
<evidence type="ECO:0000256" key="2">
    <source>
        <dbReference type="ARBA" id="ARBA00019062"/>
    </source>
</evidence>
<keyword evidence="9" id="KW-1185">Reference proteome</keyword>
<name>A0AAF0F2Y9_9BASI</name>
<proteinExistence type="predicted"/>
<dbReference type="RefSeq" id="XP_060120195.1">
    <property type="nucleotide sequence ID" value="XM_060264212.1"/>
</dbReference>
<evidence type="ECO:0000256" key="5">
    <source>
        <dbReference type="ARBA" id="ARBA00033464"/>
    </source>
</evidence>
<comment type="subcellular location">
    <subcellularLocation>
        <location evidence="1">Nucleus</location>
    </subcellularLocation>
</comment>
<evidence type="ECO:0000313" key="9">
    <source>
        <dbReference type="Proteomes" id="UP001217754"/>
    </source>
</evidence>
<protein>
    <recommendedName>
        <fullName evidence="2">Ribonuclease H2 subunit B</fullName>
    </recommendedName>
    <alternativeName>
        <fullName evidence="5">Ribonuclease HI subunit B</fullName>
    </alternativeName>
</protein>
<accession>A0AAF0F2Y9</accession>
<dbReference type="InterPro" id="IPR019024">
    <property type="entry name" value="RNase_H2_suB_wHTH"/>
</dbReference>
<dbReference type="InterPro" id="IPR040456">
    <property type="entry name" value="RNase_H2_suB"/>
</dbReference>
<dbReference type="PANTHER" id="PTHR13383">
    <property type="entry name" value="RIBONUCLEASE H2 SUBUNIT B"/>
    <property type="match status" value="1"/>
</dbReference>
<dbReference type="Gene3D" id="1.10.20.120">
    <property type="match status" value="1"/>
</dbReference>
<dbReference type="GO" id="GO:0006401">
    <property type="term" value="P:RNA catabolic process"/>
    <property type="evidence" value="ECO:0007669"/>
    <property type="project" value="TreeGrafter"/>
</dbReference>
<dbReference type="Pfam" id="PF17745">
    <property type="entry name" value="Ydr279_N"/>
    <property type="match status" value="1"/>
</dbReference>
<evidence type="ECO:0000256" key="4">
    <source>
        <dbReference type="ARBA" id="ARBA00024778"/>
    </source>
</evidence>
<evidence type="ECO:0000256" key="3">
    <source>
        <dbReference type="ARBA" id="ARBA00023242"/>
    </source>
</evidence>
<gene>
    <name evidence="8" type="ORF">MJAP1_000242</name>
</gene>
<evidence type="ECO:0000313" key="8">
    <source>
        <dbReference type="EMBL" id="WFD37298.1"/>
    </source>
</evidence>
<reference evidence="8" key="1">
    <citation type="submission" date="2023-03" db="EMBL/GenBank/DDBJ databases">
        <title>Mating type loci evolution in Malassezia.</title>
        <authorList>
            <person name="Coelho M.A."/>
        </authorList>
    </citation>
    <scope>NUCLEOTIDE SEQUENCE</scope>
    <source>
        <strain evidence="8">CBS 9431</strain>
    </source>
</reference>
<evidence type="ECO:0000259" key="6">
    <source>
        <dbReference type="Pfam" id="PF09468"/>
    </source>
</evidence>
<dbReference type="GeneID" id="85223891"/>
<feature type="domain" description="Ribonuclease H2 subunit B wHTH" evidence="6">
    <location>
        <begin position="89"/>
        <end position="236"/>
    </location>
</feature>
<dbReference type="Pfam" id="PF09468">
    <property type="entry name" value="RNase_H2-Ydr279"/>
    <property type="match status" value="1"/>
</dbReference>
<dbReference type="GO" id="GO:0032299">
    <property type="term" value="C:ribonuclease H2 complex"/>
    <property type="evidence" value="ECO:0007669"/>
    <property type="project" value="InterPro"/>
</dbReference>
<dbReference type="EMBL" id="CP119958">
    <property type="protein sequence ID" value="WFD37298.1"/>
    <property type="molecule type" value="Genomic_DNA"/>
</dbReference>
<keyword evidence="3" id="KW-0539">Nucleus</keyword>
<evidence type="ECO:0000259" key="7">
    <source>
        <dbReference type="Pfam" id="PF17745"/>
    </source>
</evidence>
<dbReference type="Proteomes" id="UP001217754">
    <property type="component" value="Chromosome 1"/>
</dbReference>
<evidence type="ECO:0000256" key="1">
    <source>
        <dbReference type="ARBA" id="ARBA00004123"/>
    </source>
</evidence>
<dbReference type="PANTHER" id="PTHR13383:SF11">
    <property type="entry name" value="RIBONUCLEASE H2 SUBUNIT B"/>
    <property type="match status" value="1"/>
</dbReference>
<dbReference type="AlphaFoldDB" id="A0AAF0F2Y9"/>
<feature type="domain" description="Rnh202 triple barrel" evidence="7">
    <location>
        <begin position="14"/>
        <end position="86"/>
    </location>
</feature>
<dbReference type="InterPro" id="IPR041195">
    <property type="entry name" value="Rnh202_N"/>
</dbReference>
<sequence length="241" mass="25930">MLPGGSIALAHPAVDAETRLLVLPHPSSGAPTYFSTPAEGEHEMYELLVVRAEKPSARSWMVAARDAHAGGSVLADGALRVLSPIDPVFVLLGLLAESDAERRFCPADDLAEAAAERHAQRRATEGSVRPWPDIAPFLLHPRMAAHLQRICDTQDEPSASDGLVYRLSYDKIGALLSDKCARLAQSAVHDAAPETLGRQVRKELADAQHASDAEIRAAQESVARRLVQSYLPPAVAGRWVS</sequence>
<dbReference type="GO" id="GO:0005654">
    <property type="term" value="C:nucleoplasm"/>
    <property type="evidence" value="ECO:0007669"/>
    <property type="project" value="TreeGrafter"/>
</dbReference>
<comment type="function">
    <text evidence="4">Non catalytic subunit of RNase H2, an endonuclease that specifically degrades the RNA of RNA:DNA hybrids. Participates in DNA replication, possibly by mediating the removal of lagging-strand Okazaki fragment RNA primers during DNA replication. Mediates the excision of single ribonucleotides from DNA:RNA duplexes.</text>
</comment>